<proteinExistence type="inferred from homology"/>
<name>W7Y674_9BACL</name>
<dbReference type="PANTHER" id="PTHR12215">
    <property type="entry name" value="PHOSPHOPANTETHEINE TRANSFERASE"/>
    <property type="match status" value="1"/>
</dbReference>
<dbReference type="STRING" id="1236976.JCM16418_328"/>
<dbReference type="GO" id="GO:0005829">
    <property type="term" value="C:cytosol"/>
    <property type="evidence" value="ECO:0007669"/>
    <property type="project" value="TreeGrafter"/>
</dbReference>
<dbReference type="Gene3D" id="3.90.470.20">
    <property type="entry name" value="4'-phosphopantetheinyl transferase domain"/>
    <property type="match status" value="2"/>
</dbReference>
<organism evidence="9 10">
    <name type="scientific">Paenibacillus pini JCM 16418</name>
    <dbReference type="NCBI Taxonomy" id="1236976"/>
    <lineage>
        <taxon>Bacteria</taxon>
        <taxon>Bacillati</taxon>
        <taxon>Bacillota</taxon>
        <taxon>Bacilli</taxon>
        <taxon>Bacillales</taxon>
        <taxon>Paenibacillaceae</taxon>
        <taxon>Paenibacillus</taxon>
    </lineage>
</organism>
<accession>W7Y674</accession>
<keyword evidence="3 9" id="KW-0808">Transferase</keyword>
<evidence type="ECO:0000256" key="6">
    <source>
        <dbReference type="ARBA" id="ARBA00023194"/>
    </source>
</evidence>
<evidence type="ECO:0000256" key="2">
    <source>
        <dbReference type="ARBA" id="ARBA00010990"/>
    </source>
</evidence>
<keyword evidence="5" id="KW-0460">Magnesium</keyword>
<evidence type="ECO:0000259" key="8">
    <source>
        <dbReference type="Pfam" id="PF22624"/>
    </source>
</evidence>
<dbReference type="SUPFAM" id="SSF56214">
    <property type="entry name" value="4'-phosphopantetheinyl transferase"/>
    <property type="match status" value="2"/>
</dbReference>
<dbReference type="PANTHER" id="PTHR12215:SF10">
    <property type="entry name" value="L-AMINOADIPATE-SEMIALDEHYDE DEHYDROGENASE-PHOSPHOPANTETHEINYL TRANSFERASE"/>
    <property type="match status" value="1"/>
</dbReference>
<dbReference type="Pfam" id="PF01648">
    <property type="entry name" value="ACPS"/>
    <property type="match status" value="1"/>
</dbReference>
<comment type="cofactor">
    <cofactor evidence="1">
        <name>Mg(2+)</name>
        <dbReference type="ChEBI" id="CHEBI:18420"/>
    </cofactor>
</comment>
<protein>
    <submittedName>
        <fullName evidence="9">4'-phosphopantetheinyl transferase</fullName>
    </submittedName>
</protein>
<keyword evidence="4" id="KW-0479">Metal-binding</keyword>
<dbReference type="EMBL" id="BAVZ01000001">
    <property type="protein sequence ID" value="GAF06375.1"/>
    <property type="molecule type" value="Genomic_DNA"/>
</dbReference>
<dbReference type="NCBIfam" id="TIGR00556">
    <property type="entry name" value="pantethn_trn"/>
    <property type="match status" value="1"/>
</dbReference>
<sequence>MMQHFSLKQDVEVYCLRLPERLDSRMFEELLHYVSLEKRRQICRFRFPEDARRSLFSDLMIRRIIQEKLRLSGHQIRFELNDYGKPSLKDVPDFQFNLSHSGDWIVCAISSQPIGIDIELIQPIEIEIAKRFFARAEYDQLMKQWEPMREAYFYELWTLKESYIKAIGMGLSLPLDGFSVVPMSKDDIQFIGGEQLPVHHFKQYDLDPAYRMAVCAQSSELPELPTMLDWREVYGSLTAASCS</sequence>
<dbReference type="InterPro" id="IPR037143">
    <property type="entry name" value="4-PPantetheinyl_Trfase_dom_sf"/>
</dbReference>
<gene>
    <name evidence="9" type="ORF">JCM16418_328</name>
</gene>
<comment type="similarity">
    <text evidence="2">Belongs to the P-Pant transferase superfamily. Gsp/Sfp/HetI/AcpT family.</text>
</comment>
<evidence type="ECO:0000256" key="1">
    <source>
        <dbReference type="ARBA" id="ARBA00001946"/>
    </source>
</evidence>
<dbReference type="Proteomes" id="UP000019364">
    <property type="component" value="Unassembled WGS sequence"/>
</dbReference>
<dbReference type="GO" id="GO:0017000">
    <property type="term" value="P:antibiotic biosynthetic process"/>
    <property type="evidence" value="ECO:0007669"/>
    <property type="project" value="UniProtKB-KW"/>
</dbReference>
<reference evidence="9 10" key="1">
    <citation type="journal article" date="2014" name="Genome Announc.">
        <title>Draft Genome Sequence of Paenibacillus pini JCM 16418T, Isolated from the Rhizosphere of Pine Tree.</title>
        <authorList>
            <person name="Yuki M."/>
            <person name="Oshima K."/>
            <person name="Suda W."/>
            <person name="Oshida Y."/>
            <person name="Kitamura K."/>
            <person name="Iida Y."/>
            <person name="Hattori M."/>
            <person name="Ohkuma M."/>
        </authorList>
    </citation>
    <scope>NUCLEOTIDE SEQUENCE [LARGE SCALE GENOMIC DNA]</scope>
    <source>
        <strain evidence="9 10">JCM 16418</strain>
    </source>
</reference>
<evidence type="ECO:0000259" key="7">
    <source>
        <dbReference type="Pfam" id="PF01648"/>
    </source>
</evidence>
<dbReference type="InterPro" id="IPR055066">
    <property type="entry name" value="AASDHPPT_N"/>
</dbReference>
<dbReference type="GO" id="GO:0008897">
    <property type="term" value="F:holo-[acyl-carrier-protein] synthase activity"/>
    <property type="evidence" value="ECO:0007669"/>
    <property type="project" value="InterPro"/>
</dbReference>
<dbReference type="RefSeq" id="WP_052019975.1">
    <property type="nucleotide sequence ID" value="NZ_BAVZ01000001.1"/>
</dbReference>
<dbReference type="GO" id="GO:0000287">
    <property type="term" value="F:magnesium ion binding"/>
    <property type="evidence" value="ECO:0007669"/>
    <property type="project" value="InterPro"/>
</dbReference>
<evidence type="ECO:0000313" key="9">
    <source>
        <dbReference type="EMBL" id="GAF06375.1"/>
    </source>
</evidence>
<evidence type="ECO:0000256" key="3">
    <source>
        <dbReference type="ARBA" id="ARBA00022679"/>
    </source>
</evidence>
<evidence type="ECO:0000256" key="5">
    <source>
        <dbReference type="ARBA" id="ARBA00022842"/>
    </source>
</evidence>
<feature type="domain" description="4'-phosphopantetheinyl transferase N-terminal" evidence="8">
    <location>
        <begin position="26"/>
        <end position="109"/>
    </location>
</feature>
<evidence type="ECO:0000313" key="10">
    <source>
        <dbReference type="Proteomes" id="UP000019364"/>
    </source>
</evidence>
<comment type="caution">
    <text evidence="9">The sequence shown here is derived from an EMBL/GenBank/DDBJ whole genome shotgun (WGS) entry which is preliminary data.</text>
</comment>
<dbReference type="InterPro" id="IPR050559">
    <property type="entry name" value="P-Pant_transferase_sf"/>
</dbReference>
<dbReference type="eggNOG" id="COG2091">
    <property type="taxonomic scope" value="Bacteria"/>
</dbReference>
<keyword evidence="10" id="KW-1185">Reference proteome</keyword>
<dbReference type="InterPro" id="IPR008278">
    <property type="entry name" value="4-PPantetheinyl_Trfase_dom"/>
</dbReference>
<feature type="domain" description="4'-phosphopantetheinyl transferase" evidence="7">
    <location>
        <begin position="113"/>
        <end position="215"/>
    </location>
</feature>
<dbReference type="GO" id="GO:0019878">
    <property type="term" value="P:lysine biosynthetic process via aminoadipic acid"/>
    <property type="evidence" value="ECO:0007669"/>
    <property type="project" value="TreeGrafter"/>
</dbReference>
<keyword evidence="6" id="KW-0045">Antibiotic biosynthesis</keyword>
<dbReference type="AlphaFoldDB" id="W7Y674"/>
<dbReference type="InterPro" id="IPR004568">
    <property type="entry name" value="Ppantetheine-prot_Trfase_dom"/>
</dbReference>
<dbReference type="Pfam" id="PF22624">
    <property type="entry name" value="AASDHPPT_N"/>
    <property type="match status" value="1"/>
</dbReference>
<dbReference type="GO" id="GO:0006633">
    <property type="term" value="P:fatty acid biosynthetic process"/>
    <property type="evidence" value="ECO:0007669"/>
    <property type="project" value="InterPro"/>
</dbReference>
<evidence type="ECO:0000256" key="4">
    <source>
        <dbReference type="ARBA" id="ARBA00022723"/>
    </source>
</evidence>
<dbReference type="OrthoDB" id="9808281at2"/>